<feature type="repeat" description="WD" evidence="3">
    <location>
        <begin position="1434"/>
        <end position="1475"/>
    </location>
</feature>
<dbReference type="SUPFAM" id="SSF50998">
    <property type="entry name" value="Quinoprotein alcohol dehydrogenase-like"/>
    <property type="match status" value="1"/>
</dbReference>
<feature type="repeat" description="WD" evidence="3">
    <location>
        <begin position="1523"/>
        <end position="1564"/>
    </location>
</feature>
<evidence type="ECO:0000259" key="6">
    <source>
        <dbReference type="PROSITE" id="PS50837"/>
    </source>
</evidence>
<dbReference type="EMBL" id="KV428134">
    <property type="protein sequence ID" value="KZT35606.1"/>
    <property type="molecule type" value="Genomic_DNA"/>
</dbReference>
<dbReference type="Gene3D" id="2.130.10.10">
    <property type="entry name" value="YVTN repeat-like/Quinoprotein amine dehydrogenase"/>
    <property type="match status" value="4"/>
</dbReference>
<feature type="repeat" description="WD" evidence="3">
    <location>
        <begin position="1350"/>
        <end position="1391"/>
    </location>
</feature>
<keyword evidence="8" id="KW-1185">Reference proteome</keyword>
<dbReference type="SUPFAM" id="SSF50978">
    <property type="entry name" value="WD40 repeat-like"/>
    <property type="match status" value="1"/>
</dbReference>
<dbReference type="InterPro" id="IPR015943">
    <property type="entry name" value="WD40/YVTN_repeat-like_dom_sf"/>
</dbReference>
<dbReference type="PROSITE" id="PS00678">
    <property type="entry name" value="WD_REPEATS_1"/>
    <property type="match status" value="6"/>
</dbReference>
<dbReference type="Pfam" id="PF24883">
    <property type="entry name" value="NPHP3_N"/>
    <property type="match status" value="1"/>
</dbReference>
<dbReference type="InterPro" id="IPR036322">
    <property type="entry name" value="WD40_repeat_dom_sf"/>
</dbReference>
<dbReference type="OrthoDB" id="163438at2759"/>
<dbReference type="Pfam" id="PF00168">
    <property type="entry name" value="C2"/>
    <property type="match status" value="1"/>
</dbReference>
<dbReference type="Gene3D" id="3.40.50.300">
    <property type="entry name" value="P-loop containing nucleotide triphosphate hydrolases"/>
    <property type="match status" value="1"/>
</dbReference>
<dbReference type="Proteomes" id="UP000076798">
    <property type="component" value="Unassembled WGS sequence"/>
</dbReference>
<dbReference type="SUPFAM" id="SSF49562">
    <property type="entry name" value="C2 domain (Calcium/lipid-binding domain, CaLB)"/>
    <property type="match status" value="1"/>
</dbReference>
<keyword evidence="2" id="KW-0677">Repeat</keyword>
<sequence>MMCSIADDQRTLRISDIRGTNFPAGRALALVPQNSRFVLVLKCHGQEKPSKPSNRAQNPVWVQSFTFDNPKPTDILLIKVFIKHKIGRDELFGELQGEVGDLLSAGGHDGQVTRALDISQSSESTSERCALAFKLTISSPYQIMTSEVATADEAWRGVEDVPGIVNTVSGEGSATGALAVTVAKPAADGIEKFLDTFKTFVDVVDKIAAVHPYTSAAWAVISAGFKVLQAQQQRDAAMSELVDVMDDACALVSASASRELHTSTNPLRKIAAKLLHQTTECGYFVQWYAKDKKFLERAVANLSASADTDIQKFIKSFDKLRKAFQEHETAEIDLVVLHMVESLKDLKTTLNVNDMPYVDSACYASDKACMSDTRTDIVREITAWVLRPIPSEDEHSSSPSAIEQLSSSSPAVGRGTASVLWLSGVAGSGKSAIAHTVAANLAAIGRLGSAFFFDEARANEQNAAAIFPHISRDLAEAIPQWKKALDPIIQNTRIRRTSSVKDQFEHLILHPARECKFIGPILIVIDALDECGDDRVARNALFGILRERLHELPLNFRVVLTSRPENEIATVFTNPTSDVKKIALPGATERDLAIYYRSQLGDQPVLDGQRPDGAWIRLLVEKSEGLFQWAFTACEFMLEPGWETPERFETLLLTAELEGIDNLYRAILRSRFGSDVNDIRLPRFHAVLGRALYVRTPLPVSDLIALRAPSEKPETTDAILKWMGSVLTGVTPGSQGRVQAFHTSFRDFLFDQHRSGIFYIDPPIHHLALAKACLVVLTQELKFNICKLETSYTSSHPNTNDFGDRVRQHVSGPLLYASEFWSHHVAEIAGEPDLTLIELVQEFVNTKFLFWLELLGLTQKIYWAGGAMRTMVKWASMCHVESLVDFGTDAERFISNFAEVIARSPPHLYISVLPFAPESSEVPKHYLPLVENTIRTHSGKQHVWSEVIRTFASRTESGNQCIHSMAFSPDGAFLITAAEKSICIWDPESGQLLNSFPIDCIGRKVVVSPDGKFLAATTSWNLVVVRGLPLGDVVRNAKRASYRAIICLQFSQDSKFLWIGLNDGYVRTWELETERLTDLIELWDSVPETPYFGYMKISRDTRHLAFAPFGHSISIFDRLADSMEWSNRREIEINDVRALDFSPDGRSLVSGHQSGYVHVWDVDSVTRKDTESSSAKHESMVRTVSFSPNVADPFIVSSSDRSVRLWDGVTGSPVGKPVKGQNAYSVLFSPDGRFIATGAWDGTISLLDRQAVEQPMAEEQPDRAFLTRIVLSPDEKCLFASSPDCSIHRFALEDGGRTRSTGSPMRGHTGSIWALAISPNGKLVASGSADNTVCIWDVEAEDPLHKPQVLHGHTAGVREVAFDHRGKHLVSCGDDSTIRVWNTANWTSVELRGHDLAVSSARFYNNGDCVISGSQDKTIRIWNANNGQLIGDPLRIHKSTTLRIALSRGEDLVASSSVDGVICVWDLQSRASARRHYIHHGTSIIRSLVFASDEQHMLSAADDHTIRLWDLSTEQPQQVGRPWEGHSANVNNAFFLNNESQIISSSTDGVIRIWDVEESSVNPNSPADLQTSFPRIDRDGWVHSDEEEPRLLFWLPPHYRSTFVWGRCRSLVNAEPLELDFSRFVHGARWAECWTGPVSASSGLMCHRE</sequence>
<dbReference type="PROSITE" id="PS50294">
    <property type="entry name" value="WD_REPEATS_REGION"/>
    <property type="match status" value="8"/>
</dbReference>
<feature type="compositionally biased region" description="Polar residues" evidence="4">
    <location>
        <begin position="397"/>
        <end position="410"/>
    </location>
</feature>
<dbReference type="PROSITE" id="PS50837">
    <property type="entry name" value="NACHT"/>
    <property type="match status" value="1"/>
</dbReference>
<evidence type="ECO:0000256" key="2">
    <source>
        <dbReference type="ARBA" id="ARBA00022737"/>
    </source>
</evidence>
<dbReference type="PANTHER" id="PTHR22847">
    <property type="entry name" value="WD40 REPEAT PROTEIN"/>
    <property type="match status" value="1"/>
</dbReference>
<dbReference type="InterPro" id="IPR011047">
    <property type="entry name" value="Quinoprotein_ADH-like_sf"/>
</dbReference>
<dbReference type="PANTHER" id="PTHR22847:SF637">
    <property type="entry name" value="WD REPEAT DOMAIN 5B"/>
    <property type="match status" value="1"/>
</dbReference>
<dbReference type="Pfam" id="PF00400">
    <property type="entry name" value="WD40"/>
    <property type="match status" value="10"/>
</dbReference>
<evidence type="ECO:0000313" key="8">
    <source>
        <dbReference type="Proteomes" id="UP000076798"/>
    </source>
</evidence>
<dbReference type="PRINTS" id="PR00320">
    <property type="entry name" value="GPROTEINBRPT"/>
</dbReference>
<evidence type="ECO:0000259" key="5">
    <source>
        <dbReference type="PROSITE" id="PS50004"/>
    </source>
</evidence>
<feature type="repeat" description="WD" evidence="3">
    <location>
        <begin position="1136"/>
        <end position="1170"/>
    </location>
</feature>
<feature type="repeat" description="WD" evidence="3">
    <location>
        <begin position="1478"/>
        <end position="1519"/>
    </location>
</feature>
<dbReference type="Gene3D" id="2.60.40.150">
    <property type="entry name" value="C2 domain"/>
    <property type="match status" value="1"/>
</dbReference>
<dbReference type="InterPro" id="IPR000008">
    <property type="entry name" value="C2_dom"/>
</dbReference>
<dbReference type="InterPro" id="IPR019775">
    <property type="entry name" value="WD40_repeat_CS"/>
</dbReference>
<dbReference type="CDD" id="cd00200">
    <property type="entry name" value="WD40"/>
    <property type="match status" value="2"/>
</dbReference>
<dbReference type="InterPro" id="IPR001680">
    <property type="entry name" value="WD40_rpt"/>
</dbReference>
<dbReference type="InterPro" id="IPR007111">
    <property type="entry name" value="NACHT_NTPase"/>
</dbReference>
<evidence type="ECO:0000256" key="1">
    <source>
        <dbReference type="ARBA" id="ARBA00022574"/>
    </source>
</evidence>
<reference evidence="7 8" key="1">
    <citation type="journal article" date="2016" name="Mol. Biol. Evol.">
        <title>Comparative Genomics of Early-Diverging Mushroom-Forming Fungi Provides Insights into the Origins of Lignocellulose Decay Capabilities.</title>
        <authorList>
            <person name="Nagy L.G."/>
            <person name="Riley R."/>
            <person name="Tritt A."/>
            <person name="Adam C."/>
            <person name="Daum C."/>
            <person name="Floudas D."/>
            <person name="Sun H."/>
            <person name="Yadav J.S."/>
            <person name="Pangilinan J."/>
            <person name="Larsson K.H."/>
            <person name="Matsuura K."/>
            <person name="Barry K."/>
            <person name="Labutti K."/>
            <person name="Kuo R."/>
            <person name="Ohm R.A."/>
            <person name="Bhattacharya S.S."/>
            <person name="Shirouzu T."/>
            <person name="Yoshinaga Y."/>
            <person name="Martin F.M."/>
            <person name="Grigoriev I.V."/>
            <person name="Hibbett D.S."/>
        </authorList>
    </citation>
    <scope>NUCLEOTIDE SEQUENCE [LARGE SCALE GENOMIC DNA]</scope>
    <source>
        <strain evidence="7 8">HHB10207 ss-3</strain>
    </source>
</reference>
<dbReference type="GO" id="GO:1990234">
    <property type="term" value="C:transferase complex"/>
    <property type="evidence" value="ECO:0007669"/>
    <property type="project" value="UniProtKB-ARBA"/>
</dbReference>
<feature type="repeat" description="WD" evidence="3">
    <location>
        <begin position="1391"/>
        <end position="1432"/>
    </location>
</feature>
<evidence type="ECO:0000256" key="4">
    <source>
        <dbReference type="SAM" id="MobiDB-lite"/>
    </source>
</evidence>
<gene>
    <name evidence="7" type="ORF">SISSUDRAFT_154675</name>
</gene>
<dbReference type="PROSITE" id="PS50082">
    <property type="entry name" value="WD_REPEATS_2"/>
    <property type="match status" value="9"/>
</dbReference>
<dbReference type="SUPFAM" id="SSF52540">
    <property type="entry name" value="P-loop containing nucleoside triphosphate hydrolases"/>
    <property type="match status" value="1"/>
</dbReference>
<feature type="repeat" description="WD" evidence="3">
    <location>
        <begin position="1174"/>
        <end position="1207"/>
    </location>
</feature>
<feature type="repeat" description="WD" evidence="3">
    <location>
        <begin position="1305"/>
        <end position="1346"/>
    </location>
</feature>
<dbReference type="InterPro" id="IPR027417">
    <property type="entry name" value="P-loop_NTPase"/>
</dbReference>
<dbReference type="InterPro" id="IPR020472">
    <property type="entry name" value="WD40_PAC1"/>
</dbReference>
<evidence type="ECO:0000313" key="7">
    <source>
        <dbReference type="EMBL" id="KZT35606.1"/>
    </source>
</evidence>
<feature type="region of interest" description="Disordered" evidence="4">
    <location>
        <begin position="390"/>
        <end position="410"/>
    </location>
</feature>
<name>A0A166ARQ5_9AGAM</name>
<protein>
    <submittedName>
        <fullName evidence="7">WD40 repeat-like protein</fullName>
    </submittedName>
</protein>
<feature type="domain" description="NACHT" evidence="6">
    <location>
        <begin position="418"/>
        <end position="564"/>
    </location>
</feature>
<accession>A0A166ARQ5</accession>
<feature type="repeat" description="WD" evidence="3">
    <location>
        <begin position="1038"/>
        <end position="1079"/>
    </location>
</feature>
<organism evidence="7 8">
    <name type="scientific">Sistotremastrum suecicum HHB10207 ss-3</name>
    <dbReference type="NCBI Taxonomy" id="1314776"/>
    <lineage>
        <taxon>Eukaryota</taxon>
        <taxon>Fungi</taxon>
        <taxon>Dikarya</taxon>
        <taxon>Basidiomycota</taxon>
        <taxon>Agaricomycotina</taxon>
        <taxon>Agaricomycetes</taxon>
        <taxon>Sistotremastrales</taxon>
        <taxon>Sistotremastraceae</taxon>
        <taxon>Sistotremastrum</taxon>
    </lineage>
</organism>
<proteinExistence type="predicted"/>
<evidence type="ECO:0000256" key="3">
    <source>
        <dbReference type="PROSITE-ProRule" id="PRU00221"/>
    </source>
</evidence>
<dbReference type="InterPro" id="IPR035892">
    <property type="entry name" value="C2_domain_sf"/>
</dbReference>
<feature type="domain" description="C2" evidence="5">
    <location>
        <begin position="1"/>
        <end position="112"/>
    </location>
</feature>
<dbReference type="PROSITE" id="PS50004">
    <property type="entry name" value="C2"/>
    <property type="match status" value="1"/>
</dbReference>
<dbReference type="InterPro" id="IPR056884">
    <property type="entry name" value="NPHP3-like_N"/>
</dbReference>
<dbReference type="SMART" id="SM00320">
    <property type="entry name" value="WD40"/>
    <property type="match status" value="12"/>
</dbReference>
<dbReference type="STRING" id="1314776.A0A166ARQ5"/>
<keyword evidence="1 3" id="KW-0853">WD repeat</keyword>